<gene>
    <name evidence="3" type="ORF">CTI12_AA282520</name>
</gene>
<dbReference type="Pfam" id="PF03031">
    <property type="entry name" value="NIF"/>
    <property type="match status" value="1"/>
</dbReference>
<dbReference type="SUPFAM" id="SSF56784">
    <property type="entry name" value="HAD-like"/>
    <property type="match status" value="1"/>
</dbReference>
<dbReference type="InterPro" id="IPR036412">
    <property type="entry name" value="HAD-like_sf"/>
</dbReference>
<dbReference type="OrthoDB" id="277011at2759"/>
<feature type="domain" description="FCP1 homology" evidence="2">
    <location>
        <begin position="38"/>
        <end position="200"/>
    </location>
</feature>
<reference evidence="3 4" key="1">
    <citation type="journal article" date="2018" name="Mol. Plant">
        <title>The genome of Artemisia annua provides insight into the evolution of Asteraceae family and artemisinin biosynthesis.</title>
        <authorList>
            <person name="Shen Q."/>
            <person name="Zhang L."/>
            <person name="Liao Z."/>
            <person name="Wang S."/>
            <person name="Yan T."/>
            <person name="Shi P."/>
            <person name="Liu M."/>
            <person name="Fu X."/>
            <person name="Pan Q."/>
            <person name="Wang Y."/>
            <person name="Lv Z."/>
            <person name="Lu X."/>
            <person name="Zhang F."/>
            <person name="Jiang W."/>
            <person name="Ma Y."/>
            <person name="Chen M."/>
            <person name="Hao X."/>
            <person name="Li L."/>
            <person name="Tang Y."/>
            <person name="Lv G."/>
            <person name="Zhou Y."/>
            <person name="Sun X."/>
            <person name="Brodelius P.E."/>
            <person name="Rose J.K.C."/>
            <person name="Tang K."/>
        </authorList>
    </citation>
    <scope>NUCLEOTIDE SEQUENCE [LARGE SCALE GENOMIC DNA]</scope>
    <source>
        <strain evidence="4">cv. Huhao1</strain>
        <tissue evidence="3">Leaf</tissue>
    </source>
</reference>
<dbReference type="InterPro" id="IPR050365">
    <property type="entry name" value="TIM50"/>
</dbReference>
<dbReference type="Proteomes" id="UP000245207">
    <property type="component" value="Unassembled WGS sequence"/>
</dbReference>
<dbReference type="SMART" id="SM00577">
    <property type="entry name" value="CPDc"/>
    <property type="match status" value="1"/>
</dbReference>
<dbReference type="InterPro" id="IPR011948">
    <property type="entry name" value="Dullard_phosphatase"/>
</dbReference>
<keyword evidence="4" id="KW-1185">Reference proteome</keyword>
<dbReference type="PANTHER" id="PTHR12210">
    <property type="entry name" value="DULLARD PROTEIN PHOSPHATASE"/>
    <property type="match status" value="1"/>
</dbReference>
<dbReference type="NCBIfam" id="TIGR02251">
    <property type="entry name" value="HIF-SF_euk"/>
    <property type="match status" value="1"/>
</dbReference>
<dbReference type="InterPro" id="IPR023214">
    <property type="entry name" value="HAD_sf"/>
</dbReference>
<accession>A0A2U1NCQ2</accession>
<dbReference type="Gene3D" id="3.40.50.1000">
    <property type="entry name" value="HAD superfamily/HAD-like"/>
    <property type="match status" value="1"/>
</dbReference>
<dbReference type="CDD" id="cd07521">
    <property type="entry name" value="HAD_FCP1-like"/>
    <property type="match status" value="1"/>
</dbReference>
<evidence type="ECO:0000313" key="3">
    <source>
        <dbReference type="EMBL" id="PWA71240.1"/>
    </source>
</evidence>
<dbReference type="EMBL" id="PKPP01003113">
    <property type="protein sequence ID" value="PWA71240.1"/>
    <property type="molecule type" value="Genomic_DNA"/>
</dbReference>
<protein>
    <submittedName>
        <fullName evidence="3">Dullard phosphatase domain, eukaryotic</fullName>
    </submittedName>
</protein>
<proteinExistence type="predicted"/>
<feature type="compositionally biased region" description="Polar residues" evidence="1">
    <location>
        <begin position="13"/>
        <end position="28"/>
    </location>
</feature>
<dbReference type="STRING" id="35608.A0A2U1NCQ2"/>
<dbReference type="InterPro" id="IPR004274">
    <property type="entry name" value="FCP1_dom"/>
</dbReference>
<evidence type="ECO:0000259" key="2">
    <source>
        <dbReference type="PROSITE" id="PS50969"/>
    </source>
</evidence>
<comment type="caution">
    <text evidence="3">The sequence shown here is derived from an EMBL/GenBank/DDBJ whole genome shotgun (WGS) entry which is preliminary data.</text>
</comment>
<dbReference type="FunFam" id="3.40.50.1000:FF:000093">
    <property type="entry name" value="NLI interacting factor-like phosphatase family protein"/>
    <property type="match status" value="1"/>
</dbReference>
<name>A0A2U1NCQ2_ARTAN</name>
<sequence length="281" mass="32267">MSTTFPSPMPLSRSPQFAGNSAQLSTHGPSPCALPPPTLPNQRTVFLDLDHTLICAISCPPSLLPPQNYDFLVKNDHNRVRYVRKRPYVDEFLKYLSQKNFEIVVFTAAEESYASVILDKLDPKGLISHRLYRKSCKRLDGRSVKDLSDLGRDLKNVVIIDDQPTSYRLQPENAIPIRPFIDELQDHELKKLMDNFFDDYEQYEDLKDAIKHYLEVEKQNRRGRLIGTRFDTGSHLPVEVKAFFLCISFQQFPCSISIFTKIARSPKRCSGFTIMIFVCTS</sequence>
<feature type="region of interest" description="Disordered" evidence="1">
    <location>
        <begin position="1"/>
        <end position="35"/>
    </location>
</feature>
<dbReference type="GO" id="GO:0016791">
    <property type="term" value="F:phosphatase activity"/>
    <property type="evidence" value="ECO:0007669"/>
    <property type="project" value="InterPro"/>
</dbReference>
<dbReference type="AlphaFoldDB" id="A0A2U1NCQ2"/>
<organism evidence="3 4">
    <name type="scientific">Artemisia annua</name>
    <name type="common">Sweet wormwood</name>
    <dbReference type="NCBI Taxonomy" id="35608"/>
    <lineage>
        <taxon>Eukaryota</taxon>
        <taxon>Viridiplantae</taxon>
        <taxon>Streptophyta</taxon>
        <taxon>Embryophyta</taxon>
        <taxon>Tracheophyta</taxon>
        <taxon>Spermatophyta</taxon>
        <taxon>Magnoliopsida</taxon>
        <taxon>eudicotyledons</taxon>
        <taxon>Gunneridae</taxon>
        <taxon>Pentapetalae</taxon>
        <taxon>asterids</taxon>
        <taxon>campanulids</taxon>
        <taxon>Asterales</taxon>
        <taxon>Asteraceae</taxon>
        <taxon>Asteroideae</taxon>
        <taxon>Anthemideae</taxon>
        <taxon>Artemisiinae</taxon>
        <taxon>Artemisia</taxon>
    </lineage>
</organism>
<evidence type="ECO:0000313" key="4">
    <source>
        <dbReference type="Proteomes" id="UP000245207"/>
    </source>
</evidence>
<dbReference type="PROSITE" id="PS50969">
    <property type="entry name" value="FCP1"/>
    <property type="match status" value="1"/>
</dbReference>
<evidence type="ECO:0000256" key="1">
    <source>
        <dbReference type="SAM" id="MobiDB-lite"/>
    </source>
</evidence>